<proteinExistence type="predicted"/>
<evidence type="ECO:0000313" key="3">
    <source>
        <dbReference type="Proteomes" id="UP000249464"/>
    </source>
</evidence>
<accession>A0A2X0NY59</accession>
<dbReference type="Proteomes" id="UP000249464">
    <property type="component" value="Unassembled WGS sequence"/>
</dbReference>
<keyword evidence="3" id="KW-1185">Reference proteome</keyword>
<evidence type="ECO:0000313" key="2">
    <source>
        <dbReference type="EMBL" id="SGY39113.1"/>
    </source>
</evidence>
<dbReference type="EMBL" id="FQNC01000042">
    <property type="protein sequence ID" value="SGY39113.1"/>
    <property type="molecule type" value="Genomic_DNA"/>
</dbReference>
<gene>
    <name evidence="2" type="primary">BQ5605_C003g02146</name>
    <name evidence="2" type="ORF">BQ5605_C003G02146</name>
</gene>
<reference evidence="2 3" key="1">
    <citation type="submission" date="2016-11" db="EMBL/GenBank/DDBJ databases">
        <authorList>
            <person name="Jaros S."/>
            <person name="Januszkiewicz K."/>
            <person name="Wedrychowicz H."/>
        </authorList>
    </citation>
    <scope>NUCLEOTIDE SEQUENCE [LARGE SCALE GENOMIC DNA]</scope>
</reference>
<organism evidence="2 3">
    <name type="scientific">Microbotryum silenes-dioicae</name>
    <dbReference type="NCBI Taxonomy" id="796604"/>
    <lineage>
        <taxon>Eukaryota</taxon>
        <taxon>Fungi</taxon>
        <taxon>Dikarya</taxon>
        <taxon>Basidiomycota</taxon>
        <taxon>Pucciniomycotina</taxon>
        <taxon>Microbotryomycetes</taxon>
        <taxon>Microbotryales</taxon>
        <taxon>Microbotryaceae</taxon>
        <taxon>Microbotryum</taxon>
    </lineage>
</organism>
<feature type="region of interest" description="Disordered" evidence="1">
    <location>
        <begin position="59"/>
        <end position="79"/>
    </location>
</feature>
<evidence type="ECO:0000256" key="1">
    <source>
        <dbReference type="SAM" id="MobiDB-lite"/>
    </source>
</evidence>
<dbReference type="AlphaFoldDB" id="A0A2X0NY59"/>
<protein>
    <submittedName>
        <fullName evidence="2">BQ5605_C003g02146 protein</fullName>
    </submittedName>
</protein>
<name>A0A2X0NY59_9BASI</name>
<sequence>MTIGARQVNIQLGVRTLDRGGDDPPRTCRRGCDLACHLPHIRQGNYIRPMQFNKRFAGGPVPPSASLDGGDNRTQITFL</sequence>